<dbReference type="Proteomes" id="UP000547209">
    <property type="component" value="Unassembled WGS sequence"/>
</dbReference>
<dbReference type="InterPro" id="IPR036638">
    <property type="entry name" value="HLH_DNA-bd_sf"/>
</dbReference>
<dbReference type="Gene3D" id="4.10.280.10">
    <property type="entry name" value="Helix-loop-helix DNA-binding domain"/>
    <property type="match status" value="1"/>
</dbReference>
<dbReference type="GO" id="GO:0046983">
    <property type="term" value="F:protein dimerization activity"/>
    <property type="evidence" value="ECO:0007669"/>
    <property type="project" value="InterPro"/>
</dbReference>
<dbReference type="AlphaFoldDB" id="A0A7X0RRE6"/>
<evidence type="ECO:0000313" key="2">
    <source>
        <dbReference type="Proteomes" id="UP000547209"/>
    </source>
</evidence>
<dbReference type="InterPro" id="IPR037208">
    <property type="entry name" value="Spo0E-like_sf"/>
</dbReference>
<dbReference type="InterPro" id="IPR018540">
    <property type="entry name" value="Spo0E-like"/>
</dbReference>
<dbReference type="SUPFAM" id="SSF140500">
    <property type="entry name" value="BAS1536-like"/>
    <property type="match status" value="1"/>
</dbReference>
<dbReference type="GO" id="GO:0043937">
    <property type="term" value="P:regulation of sporulation"/>
    <property type="evidence" value="ECO:0007669"/>
    <property type="project" value="InterPro"/>
</dbReference>
<name>A0A7X0RRE6_9BACL</name>
<comment type="caution">
    <text evidence="1">The sequence shown here is derived from an EMBL/GenBank/DDBJ whole genome shotgun (WGS) entry which is preliminary data.</text>
</comment>
<keyword evidence="2" id="KW-1185">Reference proteome</keyword>
<dbReference type="EMBL" id="JACJVP010000025">
    <property type="protein sequence ID" value="MBB6672103.1"/>
    <property type="molecule type" value="Genomic_DNA"/>
</dbReference>
<reference evidence="1 2" key="1">
    <citation type="submission" date="2020-08" db="EMBL/GenBank/DDBJ databases">
        <title>Cohnella phylogeny.</title>
        <authorList>
            <person name="Dunlap C."/>
        </authorList>
    </citation>
    <scope>NUCLEOTIDE SEQUENCE [LARGE SCALE GENOMIC DNA]</scope>
    <source>
        <strain evidence="1 2">DSM 28246</strain>
    </source>
</reference>
<organism evidence="1 2">
    <name type="scientific">Cohnella nanjingensis</name>
    <dbReference type="NCBI Taxonomy" id="1387779"/>
    <lineage>
        <taxon>Bacteria</taxon>
        <taxon>Bacillati</taxon>
        <taxon>Bacillota</taxon>
        <taxon>Bacilli</taxon>
        <taxon>Bacillales</taxon>
        <taxon>Paenibacillaceae</taxon>
        <taxon>Cohnella</taxon>
    </lineage>
</organism>
<dbReference type="RefSeq" id="WP_185143586.1">
    <property type="nucleotide sequence ID" value="NZ_JACJVP010000025.1"/>
</dbReference>
<accession>A0A7X0RRE6</accession>
<dbReference type="Pfam" id="PF09388">
    <property type="entry name" value="SpoOE-like"/>
    <property type="match status" value="1"/>
</dbReference>
<proteinExistence type="predicted"/>
<gene>
    <name evidence="1" type="ORF">H7C19_15595</name>
</gene>
<evidence type="ECO:0000313" key="1">
    <source>
        <dbReference type="EMBL" id="MBB6672103.1"/>
    </source>
</evidence>
<sequence>MSTIKRGLPPECPECLAYLDPLHGFVGPDSRFAAIASLAARGTGSDAEPLQPCAGNVWMQRLRRLRAGPLSDGKGDLLSALKQAIHDKRQQLNRHADRHGLSDRGCLRYSMELDELINLFYRNGEPAE</sequence>
<protein>
    <submittedName>
        <fullName evidence="1">Aspartyl-phosphate phosphatase Spo0E family protein</fullName>
    </submittedName>
</protein>